<evidence type="ECO:0000256" key="1">
    <source>
        <dbReference type="ARBA" id="ARBA00007734"/>
    </source>
</evidence>
<dbReference type="Gene3D" id="3.40.190.10">
    <property type="entry name" value="Periplasmic binding protein-like II"/>
    <property type="match status" value="2"/>
</dbReference>
<comment type="subcellular location">
    <subcellularLocation>
        <location evidence="8">Cell outer membrane</location>
        <topology evidence="8">Peripheral membrane protein</topology>
    </subcellularLocation>
    <text evidence="8">Attached to the inner leaflet of the outer membrane.</text>
</comment>
<dbReference type="GO" id="GO:0071555">
    <property type="term" value="P:cell wall organization"/>
    <property type="evidence" value="ECO:0007669"/>
    <property type="project" value="UniProtKB-KW"/>
</dbReference>
<keyword evidence="4 8" id="KW-0472">Membrane</keyword>
<keyword evidence="3 8" id="KW-0732">Signal</keyword>
<dbReference type="Pfam" id="PF00497">
    <property type="entry name" value="SBP_bac_3"/>
    <property type="match status" value="1"/>
</dbReference>
<protein>
    <recommendedName>
        <fullName evidence="8">Membrane-bound lytic murein transglycosylase F</fullName>
        <ecNumber evidence="8">4.2.2.n1</ecNumber>
    </recommendedName>
    <alternativeName>
        <fullName evidence="8">Murein lyase F</fullName>
    </alternativeName>
</protein>
<gene>
    <name evidence="10" type="primary">mltF1</name>
    <name evidence="8" type="synonym">mltF</name>
    <name evidence="10" type="ORF">BEI_3054</name>
</gene>
<proteinExistence type="inferred from homology"/>
<dbReference type="KEGG" id="hbe:BEI_3054"/>
<comment type="similarity">
    <text evidence="8">In the C-terminal section; belongs to the transglycosylase Slt family.</text>
</comment>
<dbReference type="HAMAP" id="MF_02016">
    <property type="entry name" value="MltF"/>
    <property type="match status" value="1"/>
</dbReference>
<dbReference type="PANTHER" id="PTHR35936:SF32">
    <property type="entry name" value="MEMBRANE-BOUND LYTIC MUREIN TRANSGLYCOSYLASE F"/>
    <property type="match status" value="1"/>
</dbReference>
<dbReference type="GO" id="GO:0016998">
    <property type="term" value="P:cell wall macromolecule catabolic process"/>
    <property type="evidence" value="ECO:0007669"/>
    <property type="project" value="UniProtKB-UniRule"/>
</dbReference>
<dbReference type="OrthoDB" id="9815002at2"/>
<dbReference type="GO" id="GO:0009253">
    <property type="term" value="P:peptidoglycan catabolic process"/>
    <property type="evidence" value="ECO:0007669"/>
    <property type="project" value="TreeGrafter"/>
</dbReference>
<sequence>MLPPLLDHLRRRRRGYLALCACLVLGLAPERPDRSPGPQLAAVLERDFLSVQTRNTPTTYYEGRQGPTGFEYELMRRFADHLGVSLTLDADHNIAGVPEAVRTEGDMGAAALPLDPSREGLIFSRPIMPLQPLLVYRRGLPPPEDIDDLVGLEIGTLTDTGTDRVMRELQADHPRLSWKESDDIEVAALLGQVADGALDAAVVFEHQFRLNRLFFPEVEDGFRLGRPLSLAWAFPTGQGLGLVREANRFLTDLQGSGLLSRLETRYFGRDDYLEYVGARTFIGHVHERLPEYDGLFRAAARQTGFDWKLLAAVGYQESHWRPEATSPTGVRGLMMLTNATASDLDVDDRLDPAQSIDGGARYLRELKDRLPESITGEDRLFMALAAYNVGLGHLYDARRLTEMQGGDPDAWTDVREALPLLQEREWYSKTRYGYARGGEPVIYVRNIRRYYEILAYVDRSQQQFHQLNARRPEASETGIFDLVPPSS</sequence>
<dbReference type="CDD" id="cd13403">
    <property type="entry name" value="MLTF-like"/>
    <property type="match status" value="1"/>
</dbReference>
<dbReference type="Pfam" id="PF01464">
    <property type="entry name" value="SLT"/>
    <property type="match status" value="1"/>
</dbReference>
<feature type="active site" evidence="8">
    <location>
        <position position="317"/>
    </location>
</feature>
<dbReference type="EC" id="4.2.2.n1" evidence="8"/>
<comment type="similarity">
    <text evidence="2">Belongs to the bacterial solute-binding protein 3 family.</text>
</comment>
<evidence type="ECO:0000313" key="11">
    <source>
        <dbReference type="Proteomes" id="UP000219993"/>
    </source>
</evidence>
<feature type="region of interest" description="LT domain" evidence="8">
    <location>
        <begin position="271"/>
        <end position="487"/>
    </location>
</feature>
<dbReference type="Proteomes" id="UP000219993">
    <property type="component" value="Chromosome"/>
</dbReference>
<dbReference type="GO" id="GO:0009279">
    <property type="term" value="C:cell outer membrane"/>
    <property type="evidence" value="ECO:0007669"/>
    <property type="project" value="UniProtKB-SubCell"/>
</dbReference>
<evidence type="ECO:0000256" key="6">
    <source>
        <dbReference type="ARBA" id="ARBA00023239"/>
    </source>
</evidence>
<comment type="domain">
    <text evidence="8">The N-terminal domain does not have lytic activity and probably modulates enzymatic activity. The C-terminal domain is the catalytic active domain.</text>
</comment>
<dbReference type="SMART" id="SM00062">
    <property type="entry name" value="PBPb"/>
    <property type="match status" value="1"/>
</dbReference>
<keyword evidence="11" id="KW-1185">Reference proteome</keyword>
<evidence type="ECO:0000313" key="10">
    <source>
        <dbReference type="EMBL" id="ATJ84041.1"/>
    </source>
</evidence>
<dbReference type="PANTHER" id="PTHR35936">
    <property type="entry name" value="MEMBRANE-BOUND LYTIC MUREIN TRANSGLYCOSYLASE F"/>
    <property type="match status" value="1"/>
</dbReference>
<dbReference type="NCBIfam" id="NF008112">
    <property type="entry name" value="PRK10859.1"/>
    <property type="match status" value="1"/>
</dbReference>
<dbReference type="SUPFAM" id="SSF53955">
    <property type="entry name" value="Lysozyme-like"/>
    <property type="match status" value="1"/>
</dbReference>
<comment type="function">
    <text evidence="8">Murein-degrading enzyme that degrades murein glycan strands and insoluble, high-molecular weight murein sacculi, with the concomitant formation of a 1,6-anhydromuramoyl product. Lytic transglycosylases (LTs) play an integral role in the metabolism of the peptidoglycan (PG) sacculus. Their lytic action creates space within the PG sacculus to allow for its expansion as well as for the insertion of various structures such as secretion systems and flagella.</text>
</comment>
<evidence type="ECO:0000256" key="7">
    <source>
        <dbReference type="ARBA" id="ARBA00023316"/>
    </source>
</evidence>
<dbReference type="GO" id="GO:0008933">
    <property type="term" value="F:peptidoglycan lytic transglycosylase activity"/>
    <property type="evidence" value="ECO:0007669"/>
    <property type="project" value="UniProtKB-UniRule"/>
</dbReference>
<dbReference type="AlphaFoldDB" id="A0A291PB12"/>
<dbReference type="SUPFAM" id="SSF53850">
    <property type="entry name" value="Periplasmic binding protein-like II"/>
    <property type="match status" value="1"/>
</dbReference>
<evidence type="ECO:0000259" key="9">
    <source>
        <dbReference type="SMART" id="SM00062"/>
    </source>
</evidence>
<evidence type="ECO:0000256" key="2">
    <source>
        <dbReference type="ARBA" id="ARBA00010333"/>
    </source>
</evidence>
<comment type="catalytic activity">
    <reaction evidence="8">
        <text>Exolytic cleavage of the (1-&gt;4)-beta-glycosidic linkage between N-acetylmuramic acid (MurNAc) and N-acetylglucosamine (GlcNAc) residues in peptidoglycan, from either the reducing or the non-reducing ends of the peptidoglycan chains, with concomitant formation of a 1,6-anhydrobond in the MurNAc residue.</text>
        <dbReference type="EC" id="4.2.2.n1"/>
    </reaction>
</comment>
<dbReference type="InterPro" id="IPR023703">
    <property type="entry name" value="MltF"/>
</dbReference>
<evidence type="ECO:0000256" key="4">
    <source>
        <dbReference type="ARBA" id="ARBA00023136"/>
    </source>
</evidence>
<keyword evidence="5 8" id="KW-0998">Cell outer membrane</keyword>
<dbReference type="RefSeq" id="WP_097790290.1">
    <property type="nucleotide sequence ID" value="NZ_CP021435.1"/>
</dbReference>
<dbReference type="Gene3D" id="1.10.530.10">
    <property type="match status" value="1"/>
</dbReference>
<dbReference type="InterPro" id="IPR000189">
    <property type="entry name" value="Transglyc_AS"/>
</dbReference>
<dbReference type="InterPro" id="IPR023346">
    <property type="entry name" value="Lysozyme-like_dom_sf"/>
</dbReference>
<dbReference type="InterPro" id="IPR001638">
    <property type="entry name" value="Solute-binding_3/MltF_N"/>
</dbReference>
<comment type="similarity">
    <text evidence="8">In the N-terminal section; belongs to the bacterial solute-binding protein 3 family.</text>
</comment>
<evidence type="ECO:0000256" key="8">
    <source>
        <dbReference type="HAMAP-Rule" id="MF_02016"/>
    </source>
</evidence>
<dbReference type="PROSITE" id="PS00922">
    <property type="entry name" value="TRANSGLYCOSYLASE"/>
    <property type="match status" value="1"/>
</dbReference>
<dbReference type="EMBL" id="CP021435">
    <property type="protein sequence ID" value="ATJ84041.1"/>
    <property type="molecule type" value="Genomic_DNA"/>
</dbReference>
<reference evidence="10 11" key="1">
    <citation type="journal article" date="2017" name="Sci. Rep.">
        <title>Revealing the Saline Adaptation Strategies of the Halophilic Bacterium Halomonas beimenensis through High-throughput Omics and Transposon Mutagenesis Approaches.</title>
        <authorList>
            <person name="Chen Y.H."/>
            <person name="Lin S.S."/>
            <person name="Shyu Y.T."/>
        </authorList>
    </citation>
    <scope>NUCLEOTIDE SEQUENCE [LARGE SCALE GENOMIC DNA]</scope>
    <source>
        <strain evidence="10 11">NTU-111</strain>
    </source>
</reference>
<organism evidence="10 11">
    <name type="scientific">Halomonas beimenensis</name>
    <dbReference type="NCBI Taxonomy" id="475662"/>
    <lineage>
        <taxon>Bacteria</taxon>
        <taxon>Pseudomonadati</taxon>
        <taxon>Pseudomonadota</taxon>
        <taxon>Gammaproteobacteria</taxon>
        <taxon>Oceanospirillales</taxon>
        <taxon>Halomonadaceae</taxon>
        <taxon>Halomonas</taxon>
    </lineage>
</organism>
<accession>A0A291PB12</accession>
<comment type="similarity">
    <text evidence="1">Belongs to the transglycosylase Slt family.</text>
</comment>
<feature type="domain" description="Solute-binding protein family 3/N-terminal" evidence="9">
    <location>
        <begin position="48"/>
        <end position="270"/>
    </location>
</feature>
<dbReference type="CDD" id="cd01009">
    <property type="entry name" value="PBP2_YfhD_N"/>
    <property type="match status" value="1"/>
</dbReference>
<keyword evidence="6 8" id="KW-0456">Lyase</keyword>
<keyword evidence="7 8" id="KW-0961">Cell wall biogenesis/degradation</keyword>
<comment type="caution">
    <text evidence="8">Lacks conserved residue(s) required for the propagation of feature annotation.</text>
</comment>
<name>A0A291PB12_9GAMM</name>
<evidence type="ECO:0000256" key="3">
    <source>
        <dbReference type="ARBA" id="ARBA00022729"/>
    </source>
</evidence>
<evidence type="ECO:0000256" key="5">
    <source>
        <dbReference type="ARBA" id="ARBA00023237"/>
    </source>
</evidence>
<dbReference type="InterPro" id="IPR008258">
    <property type="entry name" value="Transglycosylase_SLT_dom_1"/>
</dbReference>